<dbReference type="InterPro" id="IPR020846">
    <property type="entry name" value="MFS_dom"/>
</dbReference>
<dbReference type="InterPro" id="IPR011701">
    <property type="entry name" value="MFS"/>
</dbReference>
<evidence type="ECO:0000256" key="5">
    <source>
        <dbReference type="ARBA" id="ARBA00022989"/>
    </source>
</evidence>
<dbReference type="EMBL" id="JAOUSE010000003">
    <property type="protein sequence ID" value="MCU9593281.1"/>
    <property type="molecule type" value="Genomic_DNA"/>
</dbReference>
<keyword evidence="3" id="KW-1003">Cell membrane</keyword>
<keyword evidence="6 7" id="KW-0472">Membrane</keyword>
<name>A0ABT2WEC1_9BACI</name>
<dbReference type="InterPro" id="IPR000849">
    <property type="entry name" value="Sugar_P_transporter"/>
</dbReference>
<keyword evidence="5 7" id="KW-1133">Transmembrane helix</keyword>
<sequence length="434" mass="47443">MSMSSVPLSTGTQPKGKLRYTVVIWLLIGGMINYIDRSILSIAAPEMMNDLNFTATDIGLLGTAFSWAYALGQLPSGWLIDQFGPKKIFGIGIMIWSFATFAAGIVSVLWLFILLRILLGIGEAPCFPSAAKITSKWYPKKERGFISGIWDSSSKWGPALAPPILVLIMATFGWRELFYFAGIVGIIFGGIFLKFYNDPEKSKKLTKEEYDYIKQDNEDSNAVETSTISWFSLFKYRSVWGMILGFFCTIWIWNIFLVFLPLYLLDRFAVSFAALGLLASIPWIGGAFGNIISGYVSKKMAESGRFTPMKAKQIIISISAVISAVTVIMIPFINSIGLTVTLMTVALFFISSITGNAWALATDVAPSFMVASVGSIQNFGVYFGGAFSPVVAGMIVDLTGSYTLAFISGGLIAGCAAICYLFIVKHPIQTQNVQ</sequence>
<dbReference type="CDD" id="cd17319">
    <property type="entry name" value="MFS_ExuT_GudP_like"/>
    <property type="match status" value="1"/>
</dbReference>
<feature type="transmembrane region" description="Helical" evidence="7">
    <location>
        <begin position="339"/>
        <end position="359"/>
    </location>
</feature>
<feature type="transmembrane region" description="Helical" evidence="7">
    <location>
        <begin position="51"/>
        <end position="69"/>
    </location>
</feature>
<dbReference type="InterPro" id="IPR036259">
    <property type="entry name" value="MFS_trans_sf"/>
</dbReference>
<evidence type="ECO:0000259" key="8">
    <source>
        <dbReference type="PROSITE" id="PS50850"/>
    </source>
</evidence>
<dbReference type="SUPFAM" id="SSF103473">
    <property type="entry name" value="MFS general substrate transporter"/>
    <property type="match status" value="1"/>
</dbReference>
<dbReference type="PIRSF" id="PIRSF002808">
    <property type="entry name" value="Hexose_phosphate_transp"/>
    <property type="match status" value="1"/>
</dbReference>
<dbReference type="PANTHER" id="PTHR11662">
    <property type="entry name" value="SOLUTE CARRIER FAMILY 17"/>
    <property type="match status" value="1"/>
</dbReference>
<feature type="transmembrane region" description="Helical" evidence="7">
    <location>
        <begin position="20"/>
        <end position="39"/>
    </location>
</feature>
<keyword evidence="2" id="KW-0813">Transport</keyword>
<feature type="transmembrane region" description="Helical" evidence="7">
    <location>
        <begin position="270"/>
        <end position="293"/>
    </location>
</feature>
<dbReference type="PANTHER" id="PTHR11662:SF399">
    <property type="entry name" value="FI19708P1-RELATED"/>
    <property type="match status" value="1"/>
</dbReference>
<dbReference type="Proteomes" id="UP001208656">
    <property type="component" value="Unassembled WGS sequence"/>
</dbReference>
<dbReference type="PROSITE" id="PS50850">
    <property type="entry name" value="MFS"/>
    <property type="match status" value="1"/>
</dbReference>
<gene>
    <name evidence="9" type="ORF">OEV82_02275</name>
</gene>
<comment type="caution">
    <text evidence="9">The sequence shown here is derived from an EMBL/GenBank/DDBJ whole genome shotgun (WGS) entry which is preliminary data.</text>
</comment>
<evidence type="ECO:0000256" key="1">
    <source>
        <dbReference type="ARBA" id="ARBA00004651"/>
    </source>
</evidence>
<feature type="transmembrane region" description="Helical" evidence="7">
    <location>
        <begin position="402"/>
        <end position="424"/>
    </location>
</feature>
<proteinExistence type="predicted"/>
<dbReference type="InterPro" id="IPR050382">
    <property type="entry name" value="MFS_Na/Anion_cotransporter"/>
</dbReference>
<evidence type="ECO:0000313" key="10">
    <source>
        <dbReference type="Proteomes" id="UP001208656"/>
    </source>
</evidence>
<evidence type="ECO:0000256" key="3">
    <source>
        <dbReference type="ARBA" id="ARBA00022475"/>
    </source>
</evidence>
<evidence type="ECO:0000256" key="6">
    <source>
        <dbReference type="ARBA" id="ARBA00023136"/>
    </source>
</evidence>
<dbReference type="Gene3D" id="1.20.1250.20">
    <property type="entry name" value="MFS general substrate transporter like domains"/>
    <property type="match status" value="2"/>
</dbReference>
<feature type="transmembrane region" description="Helical" evidence="7">
    <location>
        <begin position="89"/>
        <end position="115"/>
    </location>
</feature>
<dbReference type="RefSeq" id="WP_263060864.1">
    <property type="nucleotide sequence ID" value="NZ_JAOUSE010000003.1"/>
</dbReference>
<reference evidence="9 10" key="1">
    <citation type="submission" date="2022-10" db="EMBL/GenBank/DDBJ databases">
        <title>Description of Fervidibacillus gen. nov. in the family Fervidibacillaceae fam. nov. with two species, Fervidibacillus albus sp. nov., and Fervidibacillus halotolerans sp. nov., isolated from tidal flat sediments.</title>
        <authorList>
            <person name="Kwon K.K."/>
            <person name="Yang S.-H."/>
        </authorList>
    </citation>
    <scope>NUCLEOTIDE SEQUENCE [LARGE SCALE GENOMIC DNA]</scope>
    <source>
        <strain evidence="9 10">DSM 23332</strain>
    </source>
</reference>
<evidence type="ECO:0000256" key="7">
    <source>
        <dbReference type="SAM" id="Phobius"/>
    </source>
</evidence>
<evidence type="ECO:0000313" key="9">
    <source>
        <dbReference type="EMBL" id="MCU9593281.1"/>
    </source>
</evidence>
<evidence type="ECO:0000256" key="4">
    <source>
        <dbReference type="ARBA" id="ARBA00022692"/>
    </source>
</evidence>
<feature type="domain" description="Major facilitator superfamily (MFS) profile" evidence="8">
    <location>
        <begin position="22"/>
        <end position="428"/>
    </location>
</feature>
<organism evidence="9 10">
    <name type="scientific">Pallidibacillus thermolactis</name>
    <dbReference type="NCBI Taxonomy" id="251051"/>
    <lineage>
        <taxon>Bacteria</taxon>
        <taxon>Bacillati</taxon>
        <taxon>Bacillota</taxon>
        <taxon>Bacilli</taxon>
        <taxon>Bacillales</taxon>
        <taxon>Bacillaceae</taxon>
        <taxon>Pallidibacillus</taxon>
    </lineage>
</organism>
<dbReference type="Pfam" id="PF07690">
    <property type="entry name" value="MFS_1"/>
    <property type="match status" value="1"/>
</dbReference>
<accession>A0ABT2WEC1</accession>
<evidence type="ECO:0000256" key="2">
    <source>
        <dbReference type="ARBA" id="ARBA00022448"/>
    </source>
</evidence>
<feature type="transmembrane region" description="Helical" evidence="7">
    <location>
        <begin position="178"/>
        <end position="197"/>
    </location>
</feature>
<comment type="subcellular location">
    <subcellularLocation>
        <location evidence="1">Cell membrane</location>
        <topology evidence="1">Multi-pass membrane protein</topology>
    </subcellularLocation>
</comment>
<keyword evidence="10" id="KW-1185">Reference proteome</keyword>
<keyword evidence="4 7" id="KW-0812">Transmembrane</keyword>
<feature type="transmembrane region" description="Helical" evidence="7">
    <location>
        <begin position="239"/>
        <end position="264"/>
    </location>
</feature>
<feature type="transmembrane region" description="Helical" evidence="7">
    <location>
        <begin position="314"/>
        <end position="333"/>
    </location>
</feature>
<protein>
    <submittedName>
        <fullName evidence="9">MFS transporter</fullName>
    </submittedName>
</protein>